<keyword evidence="3" id="KW-0408">Iron</keyword>
<dbReference type="EMBL" id="JAWDGP010007774">
    <property type="protein sequence ID" value="KAK3705135.1"/>
    <property type="molecule type" value="Genomic_DNA"/>
</dbReference>
<dbReference type="PANTHER" id="PTHR20883:SF15">
    <property type="entry name" value="PHYTANOYL-COA DIOXYGENASE DOMAIN-CONTAINING PROTEIN 1"/>
    <property type="match status" value="1"/>
</dbReference>
<keyword evidence="2" id="KW-0479">Metal-binding</keyword>
<accession>A0AAE1CKY3</accession>
<dbReference type="PANTHER" id="PTHR20883">
    <property type="entry name" value="PHYTANOYL-COA DIOXYGENASE DOMAIN CONTAINING 1"/>
    <property type="match status" value="1"/>
</dbReference>
<feature type="region of interest" description="Disordered" evidence="5">
    <location>
        <begin position="1"/>
        <end position="27"/>
    </location>
</feature>
<dbReference type="AlphaFoldDB" id="A0AAE1CKY3"/>
<dbReference type="Gene3D" id="2.60.120.620">
    <property type="entry name" value="q2cbj1_9rhob like domain"/>
    <property type="match status" value="1"/>
</dbReference>
<keyword evidence="7" id="KW-1185">Reference proteome</keyword>
<dbReference type="Pfam" id="PF05721">
    <property type="entry name" value="PhyH"/>
    <property type="match status" value="1"/>
</dbReference>
<evidence type="ECO:0000256" key="2">
    <source>
        <dbReference type="ARBA" id="ARBA00022723"/>
    </source>
</evidence>
<protein>
    <submittedName>
        <fullName evidence="6">Uncharacterized protein</fullName>
    </submittedName>
</protein>
<proteinExistence type="inferred from homology"/>
<dbReference type="GO" id="GO:0046872">
    <property type="term" value="F:metal ion binding"/>
    <property type="evidence" value="ECO:0007669"/>
    <property type="project" value="UniProtKB-KW"/>
</dbReference>
<name>A0AAE1CKY3_9GAST</name>
<dbReference type="InterPro" id="IPR008775">
    <property type="entry name" value="Phytyl_CoA_dOase-like"/>
</dbReference>
<evidence type="ECO:0000256" key="4">
    <source>
        <dbReference type="ARBA" id="ARBA00038356"/>
    </source>
</evidence>
<evidence type="ECO:0000256" key="1">
    <source>
        <dbReference type="ARBA" id="ARBA00001962"/>
    </source>
</evidence>
<sequence length="324" mass="36560">MKEVAQIKTSSGSGNSTEVNALPEYNTRSENKDLSRIKEMDFKSAAEKLENDGYAIIEDFLNKEEIEALKDRMQEIVKEVDPKEHQTVFSTVNQARNDYFMNSGDKIAFFFEEKALDSEGNLLVDKHLSVNKIGHALHCLDPIFAKITQSDKMKELVKALGVSDPVICQSMYIFKQPRIGGYVIPHQDSTFLSTKPSKLVGIWIPLEDALKDNGCLWFIPGSHKEGVHNDRFMVRNPDTSPDQPAILFTNPAQEYDDAKFVPAEMKAGSLALIHGEVVHKSEANTSERSRHAYTFHLFESDGVEYSKQNWLQPTTKGTFTHLFA</sequence>
<organism evidence="6 7">
    <name type="scientific">Elysia crispata</name>
    <name type="common">lettuce slug</name>
    <dbReference type="NCBI Taxonomy" id="231223"/>
    <lineage>
        <taxon>Eukaryota</taxon>
        <taxon>Metazoa</taxon>
        <taxon>Spiralia</taxon>
        <taxon>Lophotrochozoa</taxon>
        <taxon>Mollusca</taxon>
        <taxon>Gastropoda</taxon>
        <taxon>Heterobranchia</taxon>
        <taxon>Euthyneura</taxon>
        <taxon>Panpulmonata</taxon>
        <taxon>Sacoglossa</taxon>
        <taxon>Placobranchoidea</taxon>
        <taxon>Plakobranchidae</taxon>
        <taxon>Elysia</taxon>
    </lineage>
</organism>
<comment type="cofactor">
    <cofactor evidence="1">
        <name>Fe cation</name>
        <dbReference type="ChEBI" id="CHEBI:24875"/>
    </cofactor>
</comment>
<evidence type="ECO:0000256" key="3">
    <source>
        <dbReference type="ARBA" id="ARBA00023004"/>
    </source>
</evidence>
<dbReference type="Proteomes" id="UP001283361">
    <property type="component" value="Unassembled WGS sequence"/>
</dbReference>
<evidence type="ECO:0000256" key="5">
    <source>
        <dbReference type="SAM" id="MobiDB-lite"/>
    </source>
</evidence>
<evidence type="ECO:0000313" key="6">
    <source>
        <dbReference type="EMBL" id="KAK3705135.1"/>
    </source>
</evidence>
<comment type="similarity">
    <text evidence="4">Belongs to the PhyH family. PHYHD1 subfamily.</text>
</comment>
<reference evidence="6" key="1">
    <citation type="journal article" date="2023" name="G3 (Bethesda)">
        <title>A reference genome for the long-term kleptoplast-retaining sea slug Elysia crispata morphotype clarki.</title>
        <authorList>
            <person name="Eastman K.E."/>
            <person name="Pendleton A.L."/>
            <person name="Shaikh M.A."/>
            <person name="Suttiyut T."/>
            <person name="Ogas R."/>
            <person name="Tomko P."/>
            <person name="Gavelis G."/>
            <person name="Widhalm J.R."/>
            <person name="Wisecaver J.H."/>
        </authorList>
    </citation>
    <scope>NUCLEOTIDE SEQUENCE</scope>
    <source>
        <strain evidence="6">ECLA1</strain>
    </source>
</reference>
<comment type="caution">
    <text evidence="6">The sequence shown here is derived from an EMBL/GenBank/DDBJ whole genome shotgun (WGS) entry which is preliminary data.</text>
</comment>
<gene>
    <name evidence="6" type="ORF">RRG08_005525</name>
</gene>
<dbReference type="SUPFAM" id="SSF51197">
    <property type="entry name" value="Clavaminate synthase-like"/>
    <property type="match status" value="1"/>
</dbReference>
<evidence type="ECO:0000313" key="7">
    <source>
        <dbReference type="Proteomes" id="UP001283361"/>
    </source>
</evidence>
<feature type="compositionally biased region" description="Polar residues" evidence="5">
    <location>
        <begin position="7"/>
        <end position="19"/>
    </location>
</feature>